<protein>
    <submittedName>
        <fullName evidence="2">Uncharacterized protein</fullName>
    </submittedName>
</protein>
<dbReference type="EMBL" id="LKAM01000003">
    <property type="protein sequence ID" value="KUM49388.1"/>
    <property type="molecule type" value="Genomic_DNA"/>
</dbReference>
<keyword evidence="1" id="KW-0812">Transmembrane</keyword>
<evidence type="ECO:0000313" key="2">
    <source>
        <dbReference type="EMBL" id="KUM49388.1"/>
    </source>
</evidence>
<geneLocation type="mitochondrion" evidence="2"/>
<proteinExistence type="predicted"/>
<comment type="caution">
    <text evidence="2">The sequence shown here is derived from an EMBL/GenBank/DDBJ whole genome shotgun (WGS) entry which is preliminary data.</text>
</comment>
<reference evidence="2" key="1">
    <citation type="journal article" date="2015" name="Genome Biol. Evol.">
        <title>Organellar Genomes of White Spruce (Picea glauca): Assembly and Annotation.</title>
        <authorList>
            <person name="Jackman S.D."/>
            <person name="Warren R.L."/>
            <person name="Gibb E.A."/>
            <person name="Vandervalk B.P."/>
            <person name="Mohamadi H."/>
            <person name="Chu J."/>
            <person name="Raymond A."/>
            <person name="Pleasance S."/>
            <person name="Coope R."/>
            <person name="Wildung M.R."/>
            <person name="Ritland C.E."/>
            <person name="Bousquet J."/>
            <person name="Jones S.J."/>
            <person name="Bohlmann J."/>
            <person name="Birol I."/>
        </authorList>
    </citation>
    <scope>NUCLEOTIDE SEQUENCE [LARGE SCALE GENOMIC DNA]</scope>
    <source>
        <tissue evidence="2">Flushing bud</tissue>
    </source>
</reference>
<organism evidence="2">
    <name type="scientific">Picea glauca</name>
    <name type="common">White spruce</name>
    <name type="synonym">Pinus glauca</name>
    <dbReference type="NCBI Taxonomy" id="3330"/>
    <lineage>
        <taxon>Eukaryota</taxon>
        <taxon>Viridiplantae</taxon>
        <taxon>Streptophyta</taxon>
        <taxon>Embryophyta</taxon>
        <taxon>Tracheophyta</taxon>
        <taxon>Spermatophyta</taxon>
        <taxon>Pinopsida</taxon>
        <taxon>Pinidae</taxon>
        <taxon>Conifers I</taxon>
        <taxon>Pinales</taxon>
        <taxon>Pinaceae</taxon>
        <taxon>Picea</taxon>
    </lineage>
</organism>
<keyword evidence="1" id="KW-1133">Transmembrane helix</keyword>
<keyword evidence="2" id="KW-0496">Mitochondrion</keyword>
<evidence type="ECO:0000256" key="1">
    <source>
        <dbReference type="SAM" id="Phobius"/>
    </source>
</evidence>
<feature type="transmembrane region" description="Helical" evidence="1">
    <location>
        <begin position="32"/>
        <end position="53"/>
    </location>
</feature>
<name>A0A117NI45_PICGL</name>
<gene>
    <name evidence="2" type="ORF">ABT39_MTgene3937</name>
</gene>
<keyword evidence="1" id="KW-0472">Membrane</keyword>
<accession>A0A117NI45</accession>
<sequence length="81" mass="9734">MSSNSRRMSLSHELNPSILWDEKLAQLVQQSVLEMVFILFKLSCYFLLQLLIYLSKIDITHVLFLINFMSEWFKLHYRAHN</sequence>
<dbReference type="AlphaFoldDB" id="A0A117NI45"/>